<keyword evidence="10" id="KW-0472">Membrane</keyword>
<keyword evidence="13" id="KW-1185">Reference proteome</keyword>
<keyword evidence="4" id="KW-0677">Repeat</keyword>
<evidence type="ECO:0000259" key="11">
    <source>
        <dbReference type="PROSITE" id="PS50011"/>
    </source>
</evidence>
<dbReference type="GO" id="GO:0080090">
    <property type="term" value="P:regulation of primary metabolic process"/>
    <property type="evidence" value="ECO:0007669"/>
    <property type="project" value="UniProtKB-ARBA"/>
</dbReference>
<evidence type="ECO:0000313" key="12">
    <source>
        <dbReference type="EMBL" id="ORV48379.1"/>
    </source>
</evidence>
<evidence type="ECO:0000256" key="9">
    <source>
        <dbReference type="SAM" id="MobiDB-lite"/>
    </source>
</evidence>
<dbReference type="CDD" id="cd14014">
    <property type="entry name" value="STKc_PknB_like"/>
    <property type="match status" value="1"/>
</dbReference>
<evidence type="ECO:0000256" key="5">
    <source>
        <dbReference type="ARBA" id="ARBA00022741"/>
    </source>
</evidence>
<dbReference type="InterPro" id="IPR008271">
    <property type="entry name" value="Ser/Thr_kinase_AS"/>
</dbReference>
<dbReference type="GO" id="GO:0005524">
    <property type="term" value="F:ATP binding"/>
    <property type="evidence" value="ECO:0007669"/>
    <property type="project" value="UniProtKB-KW"/>
</dbReference>
<evidence type="ECO:0000256" key="1">
    <source>
        <dbReference type="ARBA" id="ARBA00012513"/>
    </source>
</evidence>
<name>A0A1X1TVE6_MYCFL</name>
<feature type="repeat" description="NHL" evidence="8">
    <location>
        <begin position="591"/>
        <end position="618"/>
    </location>
</feature>
<sequence>MEGEEFGRYRLVELLGRGDLGQVWRAYDTATANRTAAIKVLPPELAADPAIAEQFHREAAAAARLNNPHIIPIHDFGEIDQQLYIAMELIEGRNLKQVLAEGPVEPARAVYIIEQVAAALHAAHEVGLVHGDVKPSNILLDRDDFAYLVDLGIARLAPWYETRLTNSDNEIASWHYMAPERSGAREADARADVYSLACVLYECLTGQPPFAGDTWLFAAHLSSPPPRPSVTQPGVPPHLDDVIATGMAKDPANRYATAVGLAGAARDAITAPAARARRGALPLTPPPRPEKAPIMVKHAASDDQEQPMSPEPGPRPAADGYSATPPPVTSYLAVEPPPDGSSDPFKQPWADEDDTPARAPWWRRPGIMIPAALLTSTVVVVAFVVVVGKLETDQAKQSTQHHDPLFGPQITLPFNGLGHPADVEVDAAGNVYVADDINNRVLKLAAGSNTAVELPFPGLNSPEGVAADGAGNLFVTDTNNNRVLKLAAGSSTPIVLPFTGLHRPQGVATDDAGALYIADTDVNRVLELAPGSNTPTELPFTGLNGPEGVGLDNGRNVYIADSGNSRVVKLAADSGRQTVVPFSGLFTPGDPSGVAVDSGGDIFVTDYTNNRVLKMEAGTQKQSVLPFVGLNHPSGIAVDRAINIYVTDYTGDRVVKLPAK</sequence>
<dbReference type="Proteomes" id="UP000193010">
    <property type="component" value="Unassembled WGS sequence"/>
</dbReference>
<proteinExistence type="predicted"/>
<feature type="repeat" description="NHL" evidence="8">
    <location>
        <begin position="447"/>
        <end position="489"/>
    </location>
</feature>
<keyword evidence="2" id="KW-0723">Serine/threonine-protein kinase</keyword>
<dbReference type="Gene3D" id="3.30.200.20">
    <property type="entry name" value="Phosphorylase Kinase, domain 1"/>
    <property type="match status" value="1"/>
</dbReference>
<feature type="repeat" description="NHL" evidence="8">
    <location>
        <begin position="532"/>
        <end position="573"/>
    </location>
</feature>
<dbReference type="OrthoDB" id="9762169at2"/>
<accession>A0A1X1TVE6</accession>
<keyword evidence="10" id="KW-1133">Transmembrane helix</keyword>
<evidence type="ECO:0000256" key="7">
    <source>
        <dbReference type="ARBA" id="ARBA00022840"/>
    </source>
</evidence>
<feature type="domain" description="Protein kinase" evidence="11">
    <location>
        <begin position="9"/>
        <end position="269"/>
    </location>
</feature>
<dbReference type="InterPro" id="IPR011042">
    <property type="entry name" value="6-blade_b-propeller_TolB-like"/>
</dbReference>
<dbReference type="CDD" id="cd14952">
    <property type="entry name" value="NHL_PKND_like"/>
    <property type="match status" value="1"/>
</dbReference>
<evidence type="ECO:0000256" key="10">
    <source>
        <dbReference type="SAM" id="Phobius"/>
    </source>
</evidence>
<dbReference type="AlphaFoldDB" id="A0A1X1TVE6"/>
<evidence type="ECO:0000256" key="4">
    <source>
        <dbReference type="ARBA" id="ARBA00022737"/>
    </source>
</evidence>
<dbReference type="Pfam" id="PF08450">
    <property type="entry name" value="SGL"/>
    <property type="match status" value="1"/>
</dbReference>
<evidence type="ECO:0000256" key="8">
    <source>
        <dbReference type="PROSITE-ProRule" id="PRU00504"/>
    </source>
</evidence>
<keyword evidence="3" id="KW-0808">Transferase</keyword>
<evidence type="ECO:0000256" key="3">
    <source>
        <dbReference type="ARBA" id="ARBA00022679"/>
    </source>
</evidence>
<keyword evidence="7" id="KW-0067">ATP-binding</keyword>
<evidence type="ECO:0000313" key="13">
    <source>
        <dbReference type="Proteomes" id="UP000193010"/>
    </source>
</evidence>
<dbReference type="SUPFAM" id="SSF101898">
    <property type="entry name" value="NHL repeat"/>
    <property type="match status" value="1"/>
</dbReference>
<keyword evidence="6" id="KW-0418">Kinase</keyword>
<dbReference type="EMBL" id="LQOV01000034">
    <property type="protein sequence ID" value="ORV48379.1"/>
    <property type="molecule type" value="Genomic_DNA"/>
</dbReference>
<dbReference type="InterPro" id="IPR035016">
    <property type="entry name" value="NHL_PKND"/>
</dbReference>
<dbReference type="STRING" id="292462.AWC05_07650"/>
<feature type="region of interest" description="Disordered" evidence="9">
    <location>
        <begin position="299"/>
        <end position="360"/>
    </location>
</feature>
<gene>
    <name evidence="12" type="ORF">AWC05_07650</name>
</gene>
<dbReference type="Gene3D" id="1.10.510.10">
    <property type="entry name" value="Transferase(Phosphotransferase) domain 1"/>
    <property type="match status" value="1"/>
</dbReference>
<dbReference type="PROSITE" id="PS51125">
    <property type="entry name" value="NHL"/>
    <property type="match status" value="3"/>
</dbReference>
<dbReference type="RefSeq" id="WP_085226794.1">
    <property type="nucleotide sequence ID" value="NZ_AP022576.1"/>
</dbReference>
<protein>
    <recommendedName>
        <fullName evidence="1">non-specific serine/threonine protein kinase</fullName>
        <ecNumber evidence="1">2.7.11.1</ecNumber>
    </recommendedName>
</protein>
<dbReference type="Pfam" id="PF00069">
    <property type="entry name" value="Pkinase"/>
    <property type="match status" value="1"/>
</dbReference>
<dbReference type="SUPFAM" id="SSF56112">
    <property type="entry name" value="Protein kinase-like (PK-like)"/>
    <property type="match status" value="1"/>
</dbReference>
<evidence type="ECO:0000256" key="2">
    <source>
        <dbReference type="ARBA" id="ARBA00022527"/>
    </source>
</evidence>
<dbReference type="InterPro" id="IPR011009">
    <property type="entry name" value="Kinase-like_dom_sf"/>
</dbReference>
<comment type="caution">
    <text evidence="12">The sequence shown here is derived from an EMBL/GenBank/DDBJ whole genome shotgun (WGS) entry which is preliminary data.</text>
</comment>
<dbReference type="InterPro" id="IPR000719">
    <property type="entry name" value="Prot_kinase_dom"/>
</dbReference>
<feature type="transmembrane region" description="Helical" evidence="10">
    <location>
        <begin position="367"/>
        <end position="388"/>
    </location>
</feature>
<organism evidence="12 13">
    <name type="scientific">Mycobacterium florentinum</name>
    <dbReference type="NCBI Taxonomy" id="292462"/>
    <lineage>
        <taxon>Bacteria</taxon>
        <taxon>Bacillati</taxon>
        <taxon>Actinomycetota</taxon>
        <taxon>Actinomycetes</taxon>
        <taxon>Mycobacteriales</taxon>
        <taxon>Mycobacteriaceae</taxon>
        <taxon>Mycobacterium</taxon>
        <taxon>Mycobacterium simiae complex</taxon>
    </lineage>
</organism>
<dbReference type="Gene3D" id="2.120.10.30">
    <property type="entry name" value="TolB, C-terminal domain"/>
    <property type="match status" value="1"/>
</dbReference>
<dbReference type="PANTHER" id="PTHR43289:SF6">
    <property type="entry name" value="SERINE_THREONINE-PROTEIN KINASE NEKL-3"/>
    <property type="match status" value="1"/>
</dbReference>
<keyword evidence="5" id="KW-0547">Nucleotide-binding</keyword>
<dbReference type="GO" id="GO:0004674">
    <property type="term" value="F:protein serine/threonine kinase activity"/>
    <property type="evidence" value="ECO:0007669"/>
    <property type="project" value="UniProtKB-KW"/>
</dbReference>
<evidence type="ECO:0000256" key="6">
    <source>
        <dbReference type="ARBA" id="ARBA00022777"/>
    </source>
</evidence>
<dbReference type="SMART" id="SM00220">
    <property type="entry name" value="S_TKc"/>
    <property type="match status" value="1"/>
</dbReference>
<keyword evidence="10" id="KW-0812">Transmembrane</keyword>
<reference evidence="12 13" key="1">
    <citation type="submission" date="2016-01" db="EMBL/GenBank/DDBJ databases">
        <title>The new phylogeny of the genus Mycobacterium.</title>
        <authorList>
            <person name="Tarcisio F."/>
            <person name="Conor M."/>
            <person name="Antonella G."/>
            <person name="Elisabetta G."/>
            <person name="Giulia F.S."/>
            <person name="Sara T."/>
            <person name="Anna F."/>
            <person name="Clotilde B."/>
            <person name="Roberto B."/>
            <person name="Veronica D.S."/>
            <person name="Fabio R."/>
            <person name="Monica P."/>
            <person name="Olivier J."/>
            <person name="Enrico T."/>
            <person name="Nicola S."/>
        </authorList>
    </citation>
    <scope>NUCLEOTIDE SEQUENCE [LARGE SCALE GENOMIC DNA]</scope>
    <source>
        <strain evidence="12 13">DSM 44852</strain>
    </source>
</reference>
<dbReference type="PANTHER" id="PTHR43289">
    <property type="entry name" value="MITOGEN-ACTIVATED PROTEIN KINASE KINASE KINASE 20-RELATED"/>
    <property type="match status" value="1"/>
</dbReference>
<dbReference type="EC" id="2.7.11.1" evidence="1"/>
<dbReference type="InterPro" id="IPR013658">
    <property type="entry name" value="SGL"/>
</dbReference>
<dbReference type="InterPro" id="IPR001258">
    <property type="entry name" value="NHL_repeat"/>
</dbReference>
<dbReference type="PROSITE" id="PS00108">
    <property type="entry name" value="PROTEIN_KINASE_ST"/>
    <property type="match status" value="1"/>
</dbReference>
<dbReference type="PROSITE" id="PS50011">
    <property type="entry name" value="PROTEIN_KINASE_DOM"/>
    <property type="match status" value="1"/>
</dbReference>